<dbReference type="AlphaFoldDB" id="A0A1Y1IIH3"/>
<dbReference type="OMA" id="RADSQEF"/>
<accession>A0A1Y1IIH3</accession>
<dbReference type="EMBL" id="DF237338">
    <property type="protein sequence ID" value="GAQ87958.1"/>
    <property type="molecule type" value="Genomic_DNA"/>
</dbReference>
<evidence type="ECO:0000313" key="2">
    <source>
        <dbReference type="Proteomes" id="UP000054558"/>
    </source>
</evidence>
<organism evidence="1 2">
    <name type="scientific">Klebsormidium nitens</name>
    <name type="common">Green alga</name>
    <name type="synonym">Ulothrix nitens</name>
    <dbReference type="NCBI Taxonomy" id="105231"/>
    <lineage>
        <taxon>Eukaryota</taxon>
        <taxon>Viridiplantae</taxon>
        <taxon>Streptophyta</taxon>
        <taxon>Klebsormidiophyceae</taxon>
        <taxon>Klebsormidiales</taxon>
        <taxon>Klebsormidiaceae</taxon>
        <taxon>Klebsormidium</taxon>
    </lineage>
</organism>
<reference evidence="1 2" key="1">
    <citation type="journal article" date="2014" name="Nat. Commun.">
        <title>Klebsormidium flaccidum genome reveals primary factors for plant terrestrial adaptation.</title>
        <authorList>
            <person name="Hori K."/>
            <person name="Maruyama F."/>
            <person name="Fujisawa T."/>
            <person name="Togashi T."/>
            <person name="Yamamoto N."/>
            <person name="Seo M."/>
            <person name="Sato S."/>
            <person name="Yamada T."/>
            <person name="Mori H."/>
            <person name="Tajima N."/>
            <person name="Moriyama T."/>
            <person name="Ikeuchi M."/>
            <person name="Watanabe M."/>
            <person name="Wada H."/>
            <person name="Kobayashi K."/>
            <person name="Saito M."/>
            <person name="Masuda T."/>
            <person name="Sasaki-Sekimoto Y."/>
            <person name="Mashiguchi K."/>
            <person name="Awai K."/>
            <person name="Shimojima M."/>
            <person name="Masuda S."/>
            <person name="Iwai M."/>
            <person name="Nobusawa T."/>
            <person name="Narise T."/>
            <person name="Kondo S."/>
            <person name="Saito H."/>
            <person name="Sato R."/>
            <person name="Murakawa M."/>
            <person name="Ihara Y."/>
            <person name="Oshima-Yamada Y."/>
            <person name="Ohtaka K."/>
            <person name="Satoh M."/>
            <person name="Sonobe K."/>
            <person name="Ishii M."/>
            <person name="Ohtani R."/>
            <person name="Kanamori-Sato M."/>
            <person name="Honoki R."/>
            <person name="Miyazaki D."/>
            <person name="Mochizuki H."/>
            <person name="Umetsu J."/>
            <person name="Higashi K."/>
            <person name="Shibata D."/>
            <person name="Kamiya Y."/>
            <person name="Sato N."/>
            <person name="Nakamura Y."/>
            <person name="Tabata S."/>
            <person name="Ida S."/>
            <person name="Kurokawa K."/>
            <person name="Ohta H."/>
        </authorList>
    </citation>
    <scope>NUCLEOTIDE SEQUENCE [LARGE SCALE GENOMIC DNA]</scope>
    <source>
        <strain evidence="1 2">NIES-2285</strain>
    </source>
</reference>
<sequence length="602" mass="60861">MAPPNSGQCGSVIFKRATVNDIYAGTAKDGSNNWVAADLFVRSNAGITIKSNAAGTNGAKDNIYLDGTTFTKSGLLGTTTDAPNLTLSSASGDVYVNPATGGLKSASALTLSTDPGGFTLNTASKSFATDSSIVSSHATTVLTSVGVTTRIRSDDNQNIQLSPGLTGKVIIDSDLDLGTGVVTAPTADLALSSTSGDVNVTAGSGKKINFLSDVYFATGGLSTGGGDGGLTFSTSSGPINLQPATTLNVNAPIITSDGHITGDSVDLVLGTSTSGDIQLEPAAGGVVSANAQFVTSQGTIQGSSALTLTTGTGALALEPASGQNVTTNAPIVTSNGSLEGSAGLTLTTGSAALALNPASGQSLTTNAKFVTSDGQIESSAGSGLTFTTDSADLTLSPADKIIFTKPVLTTDGHFSSASNTNFTITPGAGASVVIEGDLLVTGTLSHVNTSELNVEDKRITLGVGTNDDTLVNGSGILLAGDDYGTDAERLSILWKAAAAGNNAVWEFSGGDLSITRATTSNGTIKYLFSIDDTTTDLSIIKFTDSGSGFGTGDIDSIIMRQNGIKDATEYRMFIEARGLELTRAMWANAQKNRMRPLACVGK</sequence>
<dbReference type="Proteomes" id="UP000054558">
    <property type="component" value="Unassembled WGS sequence"/>
</dbReference>
<evidence type="ECO:0000313" key="1">
    <source>
        <dbReference type="EMBL" id="GAQ87958.1"/>
    </source>
</evidence>
<protein>
    <submittedName>
        <fullName evidence="1">Uncharacterized protein</fullName>
    </submittedName>
</protein>
<proteinExistence type="predicted"/>
<keyword evidence="2" id="KW-1185">Reference proteome</keyword>
<name>A0A1Y1IIH3_KLENI</name>
<gene>
    <name evidence="1" type="ORF">KFL_003890290</name>
</gene>